<feature type="transmembrane region" description="Helical" evidence="7">
    <location>
        <begin position="258"/>
        <end position="282"/>
    </location>
</feature>
<evidence type="ECO:0000256" key="3">
    <source>
        <dbReference type="ARBA" id="ARBA00022692"/>
    </source>
</evidence>
<proteinExistence type="predicted"/>
<evidence type="ECO:0000256" key="2">
    <source>
        <dbReference type="ARBA" id="ARBA00022475"/>
    </source>
</evidence>
<dbReference type="AlphaFoldDB" id="A0A7K3M3V9"/>
<keyword evidence="3 7" id="KW-0812">Transmembrane</keyword>
<feature type="transmembrane region" description="Helical" evidence="7">
    <location>
        <begin position="74"/>
        <end position="96"/>
    </location>
</feature>
<feature type="transmembrane region" description="Helical" evidence="7">
    <location>
        <begin position="182"/>
        <end position="207"/>
    </location>
</feature>
<keyword evidence="2" id="KW-1003">Cell membrane</keyword>
<feature type="transmembrane region" description="Helical" evidence="7">
    <location>
        <begin position="137"/>
        <end position="161"/>
    </location>
</feature>
<evidence type="ECO:0000256" key="6">
    <source>
        <dbReference type="SAM" id="MobiDB-lite"/>
    </source>
</evidence>
<feature type="transmembrane region" description="Helical" evidence="7">
    <location>
        <begin position="227"/>
        <end position="246"/>
    </location>
</feature>
<comment type="caution">
    <text evidence="8">The sequence shown here is derived from an EMBL/GenBank/DDBJ whole genome shotgun (WGS) entry which is preliminary data.</text>
</comment>
<dbReference type="GO" id="GO:0005886">
    <property type="term" value="C:plasma membrane"/>
    <property type="evidence" value="ECO:0007669"/>
    <property type="project" value="UniProtKB-SubCell"/>
</dbReference>
<accession>A0A7K3M3V9</accession>
<evidence type="ECO:0000313" key="9">
    <source>
        <dbReference type="Proteomes" id="UP000460435"/>
    </source>
</evidence>
<evidence type="ECO:0000313" key="8">
    <source>
        <dbReference type="EMBL" id="NDL58011.1"/>
    </source>
</evidence>
<dbReference type="EMBL" id="WLZY01000004">
    <property type="protein sequence ID" value="NDL58011.1"/>
    <property type="molecule type" value="Genomic_DNA"/>
</dbReference>
<dbReference type="NCBIfam" id="TIGR00765">
    <property type="entry name" value="yihY_not_rbn"/>
    <property type="match status" value="1"/>
</dbReference>
<evidence type="ECO:0000256" key="4">
    <source>
        <dbReference type="ARBA" id="ARBA00022989"/>
    </source>
</evidence>
<dbReference type="PANTHER" id="PTHR30213">
    <property type="entry name" value="INNER MEMBRANE PROTEIN YHJD"/>
    <property type="match status" value="1"/>
</dbReference>
<comment type="subcellular location">
    <subcellularLocation>
        <location evidence="1">Cell membrane</location>
        <topology evidence="1">Multi-pass membrane protein</topology>
    </subcellularLocation>
</comment>
<feature type="compositionally biased region" description="Basic and acidic residues" evidence="6">
    <location>
        <begin position="360"/>
        <end position="374"/>
    </location>
</feature>
<protein>
    <submittedName>
        <fullName evidence="8">YihY family inner membrane protein</fullName>
    </submittedName>
</protein>
<feature type="region of interest" description="Disordered" evidence="6">
    <location>
        <begin position="1"/>
        <end position="53"/>
    </location>
</feature>
<name>A0A7K3M3V9_9ACTN</name>
<gene>
    <name evidence="8" type="ORF">F7O44_13105</name>
</gene>
<evidence type="ECO:0000256" key="5">
    <source>
        <dbReference type="ARBA" id="ARBA00023136"/>
    </source>
</evidence>
<evidence type="ECO:0000256" key="1">
    <source>
        <dbReference type="ARBA" id="ARBA00004651"/>
    </source>
</evidence>
<organism evidence="8 9">
    <name type="scientific">Phytoactinopolyspora mesophila</name>
    <dbReference type="NCBI Taxonomy" id="2650750"/>
    <lineage>
        <taxon>Bacteria</taxon>
        <taxon>Bacillati</taxon>
        <taxon>Actinomycetota</taxon>
        <taxon>Actinomycetes</taxon>
        <taxon>Jiangellales</taxon>
        <taxon>Jiangellaceae</taxon>
        <taxon>Phytoactinopolyspora</taxon>
    </lineage>
</organism>
<reference evidence="8 9" key="1">
    <citation type="submission" date="2019-11" db="EMBL/GenBank/DDBJ databases">
        <authorList>
            <person name="Li X.-J."/>
            <person name="Feng X.-M."/>
        </authorList>
    </citation>
    <scope>NUCLEOTIDE SEQUENCE [LARGE SCALE GENOMIC DNA]</scope>
    <source>
        <strain evidence="8 9">XMNu-373</strain>
    </source>
</reference>
<keyword evidence="9" id="KW-1185">Reference proteome</keyword>
<feature type="transmembrane region" description="Helical" evidence="7">
    <location>
        <begin position="294"/>
        <end position="317"/>
    </location>
</feature>
<sequence>MAEETPAKKAGPTDTEAPPESTPEPPSEPAAEDQGENLEPPSEPATEKQGPDLPRGFVLKRVVRGFSAHKGTDLAAALTYYAVLAVFPATIALASVPALVGQEADPTAAILDVVDDVAPALVEDLRGPIEQLAQVPAAGLGLLIGLLGALWVASGYVGAFGRSLNQIYGVEEGRPFWKLRPAMLLVTLATVVLVALAVVLLVMTGPLARAVGDAIGLGDVAVTVWDIAKWPVLIVVVLMVIALLYWATPNVRHPKFRLISAGALLALVVWAVASAGFGFYVANFADYDRTYGSLAGVVVFLLWLWITNIALLFGAAFDMERERVRELRAGIPAEERLQLPPRDTRKSDKTAAKAAQDAQSAREFREHQGRRDAD</sequence>
<keyword evidence="4 7" id="KW-1133">Transmembrane helix</keyword>
<dbReference type="InterPro" id="IPR017039">
    <property type="entry name" value="Virul_fac_BrkB"/>
</dbReference>
<feature type="compositionally biased region" description="Basic and acidic residues" evidence="6">
    <location>
        <begin position="335"/>
        <end position="351"/>
    </location>
</feature>
<dbReference type="Proteomes" id="UP000460435">
    <property type="component" value="Unassembled WGS sequence"/>
</dbReference>
<dbReference type="Pfam" id="PF03631">
    <property type="entry name" value="Virul_fac_BrkB"/>
    <property type="match status" value="1"/>
</dbReference>
<dbReference type="PANTHER" id="PTHR30213:SF0">
    <property type="entry name" value="UPF0761 MEMBRANE PROTEIN YIHY"/>
    <property type="match status" value="1"/>
</dbReference>
<feature type="region of interest" description="Disordered" evidence="6">
    <location>
        <begin position="335"/>
        <end position="374"/>
    </location>
</feature>
<dbReference type="RefSeq" id="WP_162450707.1">
    <property type="nucleotide sequence ID" value="NZ_WLZY01000004.1"/>
</dbReference>
<evidence type="ECO:0000256" key="7">
    <source>
        <dbReference type="SAM" id="Phobius"/>
    </source>
</evidence>
<keyword evidence="5 7" id="KW-0472">Membrane</keyword>